<dbReference type="EC" id="2.7.7.27" evidence="3"/>
<evidence type="ECO:0000256" key="3">
    <source>
        <dbReference type="ARBA" id="ARBA00012460"/>
    </source>
</evidence>
<name>A0A0D2IXY2_9CHLO</name>
<keyword evidence="4" id="KW-0021">Allosteric enzyme</keyword>
<keyword evidence="8" id="KW-0067">ATP-binding</keyword>
<dbReference type="InterPro" id="IPR029044">
    <property type="entry name" value="Nucleotide-diphossugar_trans"/>
</dbReference>
<evidence type="ECO:0000256" key="6">
    <source>
        <dbReference type="ARBA" id="ARBA00022695"/>
    </source>
</evidence>
<dbReference type="Proteomes" id="UP000054498">
    <property type="component" value="Unassembled WGS sequence"/>
</dbReference>
<dbReference type="PROSITE" id="PS00810">
    <property type="entry name" value="ADP_GLC_PYROPHOSPH_3"/>
    <property type="match status" value="1"/>
</dbReference>
<evidence type="ECO:0000256" key="8">
    <source>
        <dbReference type="ARBA" id="ARBA00022840"/>
    </source>
</evidence>
<dbReference type="EMBL" id="KK105320">
    <property type="protein sequence ID" value="KIY92782.1"/>
    <property type="molecule type" value="Genomic_DNA"/>
</dbReference>
<keyword evidence="11" id="KW-1185">Reference proteome</keyword>
<dbReference type="KEGG" id="mng:MNEG_15181"/>
<dbReference type="Gene3D" id="3.90.550.10">
    <property type="entry name" value="Spore Coat Polysaccharide Biosynthesis Protein SpsA, Chain A"/>
    <property type="match status" value="1"/>
</dbReference>
<dbReference type="InterPro" id="IPR005835">
    <property type="entry name" value="NTP_transferase_dom"/>
</dbReference>
<dbReference type="InterPro" id="IPR011831">
    <property type="entry name" value="ADP-Glc_PPase"/>
</dbReference>
<dbReference type="InterPro" id="IPR005836">
    <property type="entry name" value="ADP_Glu_pyroP_CS"/>
</dbReference>
<dbReference type="GeneID" id="25732817"/>
<comment type="similarity">
    <text evidence="2">Belongs to the bacterial/plant glucose-1-phosphate adenylyltransferase family.</text>
</comment>
<protein>
    <recommendedName>
        <fullName evidence="3">glucose-1-phosphate adenylyltransferase</fullName>
        <ecNumber evidence="3">2.7.7.27</ecNumber>
    </recommendedName>
</protein>
<keyword evidence="7" id="KW-0547">Nucleotide-binding</keyword>
<dbReference type="GO" id="GO:0005524">
    <property type="term" value="F:ATP binding"/>
    <property type="evidence" value="ECO:0007669"/>
    <property type="project" value="UniProtKB-KW"/>
</dbReference>
<dbReference type="Pfam" id="PF00483">
    <property type="entry name" value="NTP_transferase"/>
    <property type="match status" value="1"/>
</dbReference>
<evidence type="ECO:0000259" key="9">
    <source>
        <dbReference type="Pfam" id="PF00483"/>
    </source>
</evidence>
<evidence type="ECO:0000256" key="4">
    <source>
        <dbReference type="ARBA" id="ARBA00022533"/>
    </source>
</evidence>
<evidence type="ECO:0000313" key="10">
    <source>
        <dbReference type="EMBL" id="KIY92782.1"/>
    </source>
</evidence>
<evidence type="ECO:0000256" key="2">
    <source>
        <dbReference type="ARBA" id="ARBA00010443"/>
    </source>
</evidence>
<comment type="catalytic activity">
    <reaction evidence="1">
        <text>alpha-D-glucose 1-phosphate + ATP + H(+) = ADP-alpha-D-glucose + diphosphate</text>
        <dbReference type="Rhea" id="RHEA:12120"/>
        <dbReference type="ChEBI" id="CHEBI:15378"/>
        <dbReference type="ChEBI" id="CHEBI:30616"/>
        <dbReference type="ChEBI" id="CHEBI:33019"/>
        <dbReference type="ChEBI" id="CHEBI:57498"/>
        <dbReference type="ChEBI" id="CHEBI:58601"/>
        <dbReference type="EC" id="2.7.7.27"/>
    </reaction>
</comment>
<dbReference type="GO" id="GO:0005978">
    <property type="term" value="P:glycogen biosynthetic process"/>
    <property type="evidence" value="ECO:0007669"/>
    <property type="project" value="InterPro"/>
</dbReference>
<evidence type="ECO:0000256" key="5">
    <source>
        <dbReference type="ARBA" id="ARBA00022679"/>
    </source>
</evidence>
<dbReference type="OrthoDB" id="1733332at2759"/>
<sequence length="148" mass="16901">MPSKSTQVDEDMNVEQFEEKPPEAMLHTMSMDTSCYTSYGLCADDAEEKPYVASMGIYVFKKKALLDLLYREFPHAVDFSRDVLPAVIGERRIVAYPHTTYWEDVGNLKDYFQAHMALAKGTLKLQLFDKTHPIFTSARTLPPTKART</sequence>
<evidence type="ECO:0000313" key="11">
    <source>
        <dbReference type="Proteomes" id="UP000054498"/>
    </source>
</evidence>
<keyword evidence="6 10" id="KW-0548">Nucleotidyltransferase</keyword>
<dbReference type="SUPFAM" id="SSF53448">
    <property type="entry name" value="Nucleotide-diphospho-sugar transferases"/>
    <property type="match status" value="1"/>
</dbReference>
<feature type="domain" description="Nucleotidyl transferase" evidence="9">
    <location>
        <begin position="8"/>
        <end position="120"/>
    </location>
</feature>
<evidence type="ECO:0000256" key="7">
    <source>
        <dbReference type="ARBA" id="ARBA00022741"/>
    </source>
</evidence>
<dbReference type="STRING" id="145388.A0A0D2IXY2"/>
<keyword evidence="5 10" id="KW-0808">Transferase</keyword>
<dbReference type="GO" id="GO:0008878">
    <property type="term" value="F:glucose-1-phosphate adenylyltransferase activity"/>
    <property type="evidence" value="ECO:0007669"/>
    <property type="project" value="UniProtKB-EC"/>
</dbReference>
<organism evidence="10 11">
    <name type="scientific">Monoraphidium neglectum</name>
    <dbReference type="NCBI Taxonomy" id="145388"/>
    <lineage>
        <taxon>Eukaryota</taxon>
        <taxon>Viridiplantae</taxon>
        <taxon>Chlorophyta</taxon>
        <taxon>core chlorophytes</taxon>
        <taxon>Chlorophyceae</taxon>
        <taxon>CS clade</taxon>
        <taxon>Sphaeropleales</taxon>
        <taxon>Selenastraceae</taxon>
        <taxon>Monoraphidium</taxon>
    </lineage>
</organism>
<evidence type="ECO:0000256" key="1">
    <source>
        <dbReference type="ARBA" id="ARBA00000956"/>
    </source>
</evidence>
<dbReference type="RefSeq" id="XP_013891802.1">
    <property type="nucleotide sequence ID" value="XM_014036348.1"/>
</dbReference>
<dbReference type="PANTHER" id="PTHR43523">
    <property type="entry name" value="GLUCOSE-1-PHOSPHATE ADENYLYLTRANSFERASE-RELATED"/>
    <property type="match status" value="1"/>
</dbReference>
<dbReference type="AlphaFoldDB" id="A0A0D2IXY2"/>
<reference evidence="10 11" key="1">
    <citation type="journal article" date="2013" name="BMC Genomics">
        <title>Reconstruction of the lipid metabolism for the microalga Monoraphidium neglectum from its genome sequence reveals characteristics suitable for biofuel production.</title>
        <authorList>
            <person name="Bogen C."/>
            <person name="Al-Dilaimi A."/>
            <person name="Albersmeier A."/>
            <person name="Wichmann J."/>
            <person name="Grundmann M."/>
            <person name="Rupp O."/>
            <person name="Lauersen K.J."/>
            <person name="Blifernez-Klassen O."/>
            <person name="Kalinowski J."/>
            <person name="Goesmann A."/>
            <person name="Mussgnug J.H."/>
            <person name="Kruse O."/>
        </authorList>
    </citation>
    <scope>NUCLEOTIDE SEQUENCE [LARGE SCALE GENOMIC DNA]</scope>
    <source>
        <strain evidence="10 11">SAG 48.87</strain>
    </source>
</reference>
<proteinExistence type="inferred from homology"/>
<gene>
    <name evidence="10" type="ORF">MNEG_15181</name>
</gene>
<dbReference type="PANTHER" id="PTHR43523:SF12">
    <property type="entry name" value="GLUCOSE-1-PHOSPHATE ADENYLYLTRANSFERASE LARGE SUBUNIT 1, CHLOROPLASTIC-RELATED"/>
    <property type="match status" value="1"/>
</dbReference>
<accession>A0A0D2IXY2</accession>